<dbReference type="EMBL" id="JARO02012628">
    <property type="protein sequence ID" value="KPP59136.1"/>
    <property type="molecule type" value="Genomic_DNA"/>
</dbReference>
<dbReference type="Gene3D" id="3.30.429.10">
    <property type="entry name" value="Macrophage Migration Inhibitory Factor"/>
    <property type="match status" value="1"/>
</dbReference>
<organism evidence="10 12">
    <name type="scientific">Scleropages formosus</name>
    <name type="common">Asian bonytongue</name>
    <name type="synonym">Osteoglossum formosum</name>
    <dbReference type="NCBI Taxonomy" id="113540"/>
    <lineage>
        <taxon>Eukaryota</taxon>
        <taxon>Metazoa</taxon>
        <taxon>Chordata</taxon>
        <taxon>Craniata</taxon>
        <taxon>Vertebrata</taxon>
        <taxon>Euteleostomi</taxon>
        <taxon>Actinopterygii</taxon>
        <taxon>Neopterygii</taxon>
        <taxon>Teleostei</taxon>
        <taxon>Osteoglossocephala</taxon>
        <taxon>Osteoglossomorpha</taxon>
        <taxon>Osteoglossiformes</taxon>
        <taxon>Osteoglossidae</taxon>
        <taxon>Scleropages</taxon>
    </lineage>
</organism>
<dbReference type="GO" id="GO:0042438">
    <property type="term" value="P:melanin biosynthetic process"/>
    <property type="evidence" value="ECO:0007669"/>
    <property type="project" value="UniProtKB-KW"/>
</dbReference>
<gene>
    <name evidence="11" type="primary">ddt</name>
    <name evidence="10" type="ORF">Z043_122973</name>
</gene>
<dbReference type="Proteomes" id="UP000694397">
    <property type="component" value="Chromosome 6"/>
</dbReference>
<evidence type="ECO:0000313" key="13">
    <source>
        <dbReference type="Proteomes" id="UP000694397"/>
    </source>
</evidence>
<reference evidence="11 13" key="2">
    <citation type="submission" date="2019-04" db="EMBL/GenBank/DDBJ databases">
        <authorList>
            <consortium name="Wellcome Sanger Institute Data Sharing"/>
        </authorList>
    </citation>
    <scope>NUCLEOTIDE SEQUENCE [LARGE SCALE GENOMIC DNA]</scope>
</reference>
<dbReference type="GO" id="GO:0033981">
    <property type="term" value="F:D-dopachrome decarboxylase activity"/>
    <property type="evidence" value="ECO:0007669"/>
    <property type="project" value="UniProtKB-EC"/>
</dbReference>
<dbReference type="Ensembl" id="ENSSFOT00015047023.1">
    <property type="protein sequence ID" value="ENSSFOP00015058030.1"/>
    <property type="gene ID" value="ENSSFOG00015029804.1"/>
</dbReference>
<dbReference type="KEGG" id="sfm:108933907"/>
<comment type="subcellular location">
    <subcellularLocation>
        <location evidence="1">Cytoplasm</location>
    </subcellularLocation>
</comment>
<reference evidence="11" key="3">
    <citation type="submission" date="2025-05" db="UniProtKB">
        <authorList>
            <consortium name="Ensembl"/>
        </authorList>
    </citation>
    <scope>IDENTIFICATION</scope>
</reference>
<evidence type="ECO:0000313" key="12">
    <source>
        <dbReference type="Proteomes" id="UP000034805"/>
    </source>
</evidence>
<evidence type="ECO:0000256" key="6">
    <source>
        <dbReference type="ARBA" id="ARBA00023101"/>
    </source>
</evidence>
<keyword evidence="6" id="KW-0470">Melanin biosynthesis</keyword>
<dbReference type="CTD" id="1652"/>
<dbReference type="PANTHER" id="PTHR11954:SF22">
    <property type="entry name" value="D-DOPACHROME DECARBOXYLASE"/>
    <property type="match status" value="1"/>
</dbReference>
<comment type="similarity">
    <text evidence="2">Belongs to the MIF family.</text>
</comment>
<evidence type="ECO:0000256" key="1">
    <source>
        <dbReference type="ARBA" id="ARBA00004496"/>
    </source>
</evidence>
<comment type="function">
    <text evidence="8">Tautomerization of D-dopachrome with decarboxylation to give 5,6-dihydroxyindole (DHI).</text>
</comment>
<evidence type="ECO:0000313" key="10">
    <source>
        <dbReference type="EMBL" id="KPP59136.1"/>
    </source>
</evidence>
<dbReference type="InterPro" id="IPR014347">
    <property type="entry name" value="Tautomerase/MIF_sf"/>
</dbReference>
<keyword evidence="13" id="KW-1185">Reference proteome</keyword>
<protein>
    <recommendedName>
        <fullName evidence="9">D-dopachrome decarboxylase</fullName>
        <ecNumber evidence="9">4.1.1.84</ecNumber>
    </recommendedName>
</protein>
<dbReference type="GeneTree" id="ENSGT00940000166931"/>
<keyword evidence="5" id="KW-0007">Acetylation</keyword>
<dbReference type="OrthoDB" id="6080988at2759"/>
<evidence type="ECO:0000256" key="4">
    <source>
        <dbReference type="ARBA" id="ARBA00022490"/>
    </source>
</evidence>
<dbReference type="Pfam" id="PF01187">
    <property type="entry name" value="MIF"/>
    <property type="match status" value="1"/>
</dbReference>
<keyword evidence="7" id="KW-0456">Lyase</keyword>
<accession>A0A0P7TYC9</accession>
<name>A0A0P7TYC9_SCLFO</name>
<dbReference type="Proteomes" id="UP000034805">
    <property type="component" value="Unassembled WGS sequence"/>
</dbReference>
<evidence type="ECO:0000256" key="7">
    <source>
        <dbReference type="ARBA" id="ARBA00023239"/>
    </source>
</evidence>
<keyword evidence="4" id="KW-0963">Cytoplasm</keyword>
<dbReference type="InterPro" id="IPR001398">
    <property type="entry name" value="Macrophage_inhib_fac"/>
</dbReference>
<comment type="subunit">
    <text evidence="3">Homotrimer.</text>
</comment>
<dbReference type="GO" id="GO:0005737">
    <property type="term" value="C:cytoplasm"/>
    <property type="evidence" value="ECO:0007669"/>
    <property type="project" value="UniProtKB-SubCell"/>
</dbReference>
<evidence type="ECO:0000256" key="2">
    <source>
        <dbReference type="ARBA" id="ARBA00005851"/>
    </source>
</evidence>
<proteinExistence type="inferred from homology"/>
<dbReference type="AlphaFoldDB" id="A0A0P7TYC9"/>
<evidence type="ECO:0000256" key="8">
    <source>
        <dbReference type="ARBA" id="ARBA00037460"/>
    </source>
</evidence>
<dbReference type="GO" id="GO:0050178">
    <property type="term" value="F:phenylpyruvate tautomerase activity"/>
    <property type="evidence" value="ECO:0007669"/>
    <property type="project" value="TreeGrafter"/>
</dbReference>
<dbReference type="SUPFAM" id="SSF55331">
    <property type="entry name" value="Tautomerase/MIF"/>
    <property type="match status" value="1"/>
</dbReference>
<evidence type="ECO:0000313" key="11">
    <source>
        <dbReference type="Ensembl" id="ENSSFOP00015058030.1"/>
    </source>
</evidence>
<evidence type="ECO:0000256" key="9">
    <source>
        <dbReference type="ARBA" id="ARBA00038884"/>
    </source>
</evidence>
<reference evidence="10 12" key="1">
    <citation type="submission" date="2015-08" db="EMBL/GenBank/DDBJ databases">
        <title>The genome of the Asian arowana (Scleropages formosus).</title>
        <authorList>
            <person name="Tan M.H."/>
            <person name="Gan H.M."/>
            <person name="Croft L.J."/>
            <person name="Austin C.M."/>
        </authorList>
    </citation>
    <scope>NUCLEOTIDE SEQUENCE [LARGE SCALE GENOMIC DNA]</scope>
    <source>
        <strain evidence="10">Aro1</strain>
    </source>
</reference>
<dbReference type="STRING" id="113540.ENSSFOP00015058030"/>
<dbReference type="EC" id="4.1.1.84" evidence="9"/>
<evidence type="ECO:0000256" key="3">
    <source>
        <dbReference type="ARBA" id="ARBA00011233"/>
    </source>
</evidence>
<dbReference type="PANTHER" id="PTHR11954">
    <property type="entry name" value="D-DOPACHROME DECARBOXYLASE"/>
    <property type="match status" value="1"/>
</dbReference>
<sequence length="118" mass="12821">MPFIDLESNLPASRFPEEFLKKLCSATAALLGKPEDRMNLSVKSGLAMLMAGSSAPCMLLSVSAIGATDTADKNKETSAHLFRLLTEELGLGEDRIAIKFYPLEPWQVGKKGTVMTFL</sequence>
<dbReference type="GeneID" id="108933907"/>
<evidence type="ECO:0000256" key="5">
    <source>
        <dbReference type="ARBA" id="ARBA00022990"/>
    </source>
</evidence>
<dbReference type="RefSeq" id="XP_018606830.1">
    <property type="nucleotide sequence ID" value="XM_018751314.2"/>
</dbReference>
<dbReference type="GO" id="GO:0005615">
    <property type="term" value="C:extracellular space"/>
    <property type="evidence" value="ECO:0007669"/>
    <property type="project" value="TreeGrafter"/>
</dbReference>